<organism evidence="1 2">
    <name type="scientific">Pseudoruegeria aquimaris</name>
    <dbReference type="NCBI Taxonomy" id="393663"/>
    <lineage>
        <taxon>Bacteria</taxon>
        <taxon>Pseudomonadati</taxon>
        <taxon>Pseudomonadota</taxon>
        <taxon>Alphaproteobacteria</taxon>
        <taxon>Rhodobacterales</taxon>
        <taxon>Roseobacteraceae</taxon>
        <taxon>Pseudoruegeria</taxon>
    </lineage>
</organism>
<sequence>MALLGIRVCKVAEVSEAAAIAETFGKLGLENEMGAGEGDFSGAIFSGLDQSWVEVWASGPGMPEGIMLQLVVDDAEAMAKEARANGLSPEGPFRMHGETVYCLTLPGGLAMSFQSKIT</sequence>
<keyword evidence="2" id="KW-1185">Reference proteome</keyword>
<dbReference type="OrthoDB" id="2691474at2"/>
<evidence type="ECO:0008006" key="3">
    <source>
        <dbReference type="Google" id="ProtNLM"/>
    </source>
</evidence>
<dbReference type="SUPFAM" id="SSF54593">
    <property type="entry name" value="Glyoxalase/Bleomycin resistance protein/Dihydroxybiphenyl dioxygenase"/>
    <property type="match status" value="1"/>
</dbReference>
<dbReference type="Proteomes" id="UP000193409">
    <property type="component" value="Unassembled WGS sequence"/>
</dbReference>
<proteinExistence type="predicted"/>
<dbReference type="InterPro" id="IPR029068">
    <property type="entry name" value="Glyas_Bleomycin-R_OHBP_Dase"/>
</dbReference>
<evidence type="ECO:0000313" key="2">
    <source>
        <dbReference type="Proteomes" id="UP000193409"/>
    </source>
</evidence>
<protein>
    <recommendedName>
        <fullName evidence="3">Glyoxalase-like domain protein</fullName>
    </recommendedName>
</protein>
<gene>
    <name evidence="1" type="ORF">PSA7680_01872</name>
</gene>
<name>A0A1Y5SDE1_9RHOB</name>
<dbReference type="RefSeq" id="WP_085868432.1">
    <property type="nucleotide sequence ID" value="NZ_FWFQ01000011.1"/>
</dbReference>
<dbReference type="EMBL" id="FWFQ01000011">
    <property type="protein sequence ID" value="SLN38178.1"/>
    <property type="molecule type" value="Genomic_DNA"/>
</dbReference>
<accession>A0A1Y5SDE1</accession>
<reference evidence="1 2" key="1">
    <citation type="submission" date="2017-03" db="EMBL/GenBank/DDBJ databases">
        <authorList>
            <person name="Afonso C.L."/>
            <person name="Miller P.J."/>
            <person name="Scott M.A."/>
            <person name="Spackman E."/>
            <person name="Goraichik I."/>
            <person name="Dimitrov K.M."/>
            <person name="Suarez D.L."/>
            <person name="Swayne D.E."/>
        </authorList>
    </citation>
    <scope>NUCLEOTIDE SEQUENCE [LARGE SCALE GENOMIC DNA]</scope>
    <source>
        <strain evidence="1 2">CECT 7680</strain>
    </source>
</reference>
<evidence type="ECO:0000313" key="1">
    <source>
        <dbReference type="EMBL" id="SLN38178.1"/>
    </source>
</evidence>
<dbReference type="AlphaFoldDB" id="A0A1Y5SDE1"/>